<dbReference type="CDD" id="cd00851">
    <property type="entry name" value="MTH1175"/>
    <property type="match status" value="1"/>
</dbReference>
<dbReference type="InterPro" id="IPR033913">
    <property type="entry name" value="MTH1175_dom"/>
</dbReference>
<keyword evidence="1 6" id="KW-0479">Metal-binding</keyword>
<dbReference type="PROSITE" id="PS01215">
    <property type="entry name" value="MRP"/>
    <property type="match status" value="1"/>
</dbReference>
<proteinExistence type="inferred from homology"/>
<dbReference type="InterPro" id="IPR019591">
    <property type="entry name" value="Mrp/NBP35_ATP-bd"/>
</dbReference>
<comment type="subunit">
    <text evidence="6">Homodimer.</text>
</comment>
<dbReference type="GO" id="GO:0005524">
    <property type="term" value="F:ATP binding"/>
    <property type="evidence" value="ECO:0007669"/>
    <property type="project" value="UniProtKB-UniRule"/>
</dbReference>
<evidence type="ECO:0000313" key="9">
    <source>
        <dbReference type="Proteomes" id="UP000603434"/>
    </source>
</evidence>
<reference evidence="8 9" key="1">
    <citation type="submission" date="2020-08" db="EMBL/GenBank/DDBJ databases">
        <title>Bridging the membrane lipid divide: bacteria of the FCB group superphylum have the potential to synthesize archaeal ether lipids.</title>
        <authorList>
            <person name="Villanueva L."/>
            <person name="Von Meijenfeldt F.A.B."/>
            <person name="Westbye A.B."/>
            <person name="Yadav S."/>
            <person name="Hopmans E.C."/>
            <person name="Dutilh B.E."/>
            <person name="Sinninghe Damste J.S."/>
        </authorList>
    </citation>
    <scope>NUCLEOTIDE SEQUENCE [LARGE SCALE GENOMIC DNA]</scope>
    <source>
        <strain evidence="8">NIOZ-UU30</strain>
    </source>
</reference>
<organism evidence="8 9">
    <name type="scientific">Candidatus Desulfatibia profunda</name>
    <dbReference type="NCBI Taxonomy" id="2841695"/>
    <lineage>
        <taxon>Bacteria</taxon>
        <taxon>Pseudomonadati</taxon>
        <taxon>Thermodesulfobacteriota</taxon>
        <taxon>Desulfobacteria</taxon>
        <taxon>Desulfobacterales</taxon>
        <taxon>Desulfobacterales incertae sedis</taxon>
        <taxon>Candidatus Desulfatibia</taxon>
    </lineage>
</organism>
<dbReference type="GO" id="GO:0051536">
    <property type="term" value="F:iron-sulfur cluster binding"/>
    <property type="evidence" value="ECO:0007669"/>
    <property type="project" value="UniProtKB-UniRule"/>
</dbReference>
<evidence type="ECO:0000256" key="1">
    <source>
        <dbReference type="ARBA" id="ARBA00022723"/>
    </source>
</evidence>
<dbReference type="GO" id="GO:0016887">
    <property type="term" value="F:ATP hydrolysis activity"/>
    <property type="evidence" value="ECO:0007669"/>
    <property type="project" value="UniProtKB-UniRule"/>
</dbReference>
<dbReference type="GO" id="GO:0005829">
    <property type="term" value="C:cytosol"/>
    <property type="evidence" value="ECO:0007669"/>
    <property type="project" value="TreeGrafter"/>
</dbReference>
<dbReference type="FunFam" id="3.40.50.300:FF:001119">
    <property type="entry name" value="Iron-sulfur cluster carrier protein"/>
    <property type="match status" value="1"/>
</dbReference>
<dbReference type="GO" id="GO:0046872">
    <property type="term" value="F:metal ion binding"/>
    <property type="evidence" value="ECO:0007669"/>
    <property type="project" value="UniProtKB-KW"/>
</dbReference>
<dbReference type="Pfam" id="PF10609">
    <property type="entry name" value="ParA"/>
    <property type="match status" value="1"/>
</dbReference>
<dbReference type="SUPFAM" id="SSF53146">
    <property type="entry name" value="Nitrogenase accessory factor-like"/>
    <property type="match status" value="1"/>
</dbReference>
<evidence type="ECO:0000259" key="7">
    <source>
        <dbReference type="Pfam" id="PF02579"/>
    </source>
</evidence>
<keyword evidence="6" id="KW-0378">Hydrolase</keyword>
<comment type="similarity">
    <text evidence="6">Belongs to the Mrp/NBP35 ATP-binding proteins family.</text>
</comment>
<dbReference type="SUPFAM" id="SSF52540">
    <property type="entry name" value="P-loop containing nucleoside triphosphate hydrolases"/>
    <property type="match status" value="1"/>
</dbReference>
<feature type="binding site" evidence="6">
    <location>
        <begin position="41"/>
        <end position="48"/>
    </location>
    <ligand>
        <name>ATP</name>
        <dbReference type="ChEBI" id="CHEBI:30616"/>
    </ligand>
</feature>
<evidence type="ECO:0000256" key="6">
    <source>
        <dbReference type="HAMAP-Rule" id="MF_02040"/>
    </source>
</evidence>
<keyword evidence="4 6" id="KW-0408">Iron</keyword>
<dbReference type="GO" id="GO:0140663">
    <property type="term" value="F:ATP-dependent FeS chaperone activity"/>
    <property type="evidence" value="ECO:0007669"/>
    <property type="project" value="InterPro"/>
</dbReference>
<dbReference type="EMBL" id="JACNJH010000116">
    <property type="protein sequence ID" value="MBC8360980.1"/>
    <property type="molecule type" value="Genomic_DNA"/>
</dbReference>
<dbReference type="PANTHER" id="PTHR23264">
    <property type="entry name" value="NUCLEOTIDE-BINDING PROTEIN NBP35 YEAST -RELATED"/>
    <property type="match status" value="1"/>
</dbReference>
<name>A0A8J6TGR0_9BACT</name>
<dbReference type="InterPro" id="IPR036105">
    <property type="entry name" value="DiNase_FeMo-co_biosyn_sf"/>
</dbReference>
<sequence>MESCNSQTCNSANKDQKKVDQDAAVNASLRKMTHKLLVMSGKGGVGKTSVSVNLAIALADRGFKVGLMDVDIHGPDVPRMLGLTGMLEVNPSKKLLPMSYSDNLKVVSIETFIPNKDDAIIWRGPMKYSAIKQFIGDVEWGELDYLIIDSPPGTGDEPLTIAQTISDAKAIIVTTPQEISLADVRKSINFCKTMKMKIFGLIENMSGFTCPGCGETIHLFGSGGGEKTALATGTKFLGRIPFDPNMVICADSGTSFQNAYSHSEVAQAFADIATKISEKQNKKHVDQPSKNRRKETMKFAIPLADGKLTAHFGHCKEFALIDVEENTITNKEILVPPPHEPGVLPNWLNQMGVSVVIAGGMGHRAIQLFDQAGIKVVTGAPIEGPETLVKSYLNGALAIGDNLCAGGDQHTCGH</sequence>
<dbReference type="CDD" id="cd02037">
    <property type="entry name" value="Mrp_NBP35"/>
    <property type="match status" value="1"/>
</dbReference>
<dbReference type="InterPro" id="IPR003731">
    <property type="entry name" value="Di-Nase_FeMo-co_biosynth"/>
</dbReference>
<comment type="caution">
    <text evidence="8">The sequence shown here is derived from an EMBL/GenBank/DDBJ whole genome shotgun (WGS) entry which is preliminary data.</text>
</comment>
<comment type="function">
    <text evidence="6">Binds and transfers iron-sulfur (Fe-S) clusters to target apoproteins. Can hydrolyze ATP.</text>
</comment>
<dbReference type="Proteomes" id="UP000603434">
    <property type="component" value="Unassembled WGS sequence"/>
</dbReference>
<dbReference type="InterPro" id="IPR033756">
    <property type="entry name" value="YlxH/NBP35"/>
</dbReference>
<dbReference type="AlphaFoldDB" id="A0A8J6TGR0"/>
<keyword evidence="5 6" id="KW-0411">Iron-sulfur</keyword>
<evidence type="ECO:0000256" key="3">
    <source>
        <dbReference type="ARBA" id="ARBA00022840"/>
    </source>
</evidence>
<dbReference type="InterPro" id="IPR027417">
    <property type="entry name" value="P-loop_NTPase"/>
</dbReference>
<evidence type="ECO:0000256" key="2">
    <source>
        <dbReference type="ARBA" id="ARBA00022741"/>
    </source>
</evidence>
<gene>
    <name evidence="8" type="ORF">H8E23_06255</name>
</gene>
<evidence type="ECO:0000313" key="8">
    <source>
        <dbReference type="EMBL" id="MBC8360980.1"/>
    </source>
</evidence>
<dbReference type="Gene3D" id="3.40.50.300">
    <property type="entry name" value="P-loop containing nucleotide triphosphate hydrolases"/>
    <property type="match status" value="1"/>
</dbReference>
<dbReference type="GO" id="GO:0016226">
    <property type="term" value="P:iron-sulfur cluster assembly"/>
    <property type="evidence" value="ECO:0007669"/>
    <property type="project" value="InterPro"/>
</dbReference>
<keyword evidence="3 6" id="KW-0067">ATP-binding</keyword>
<accession>A0A8J6TGR0</accession>
<dbReference type="NCBIfam" id="NF041136">
    <property type="entry name" value="MrpORP"/>
    <property type="match status" value="1"/>
</dbReference>
<dbReference type="Pfam" id="PF02579">
    <property type="entry name" value="Nitro_FeMo-Co"/>
    <property type="match status" value="1"/>
</dbReference>
<evidence type="ECO:0000256" key="5">
    <source>
        <dbReference type="ARBA" id="ARBA00023014"/>
    </source>
</evidence>
<dbReference type="InterPro" id="IPR000808">
    <property type="entry name" value="Mrp-like_CS"/>
</dbReference>
<dbReference type="Gene3D" id="3.30.420.130">
    <property type="entry name" value="Dinitrogenase iron-molybdenum cofactor biosynthesis domain"/>
    <property type="match status" value="1"/>
</dbReference>
<protein>
    <recommendedName>
        <fullName evidence="6">Iron-sulfur cluster carrier protein</fullName>
    </recommendedName>
</protein>
<feature type="domain" description="Dinitrogenase iron-molybdenum cofactor biosynthesis" evidence="7">
    <location>
        <begin position="305"/>
        <end position="392"/>
    </location>
</feature>
<keyword evidence="2 6" id="KW-0547">Nucleotide-binding</keyword>
<dbReference type="PANTHER" id="PTHR23264:SF19">
    <property type="entry name" value="CYTOSOLIC FE-S CLUSTER ASSEMBLY FACTOR NUBP2"/>
    <property type="match status" value="1"/>
</dbReference>
<evidence type="ECO:0000256" key="4">
    <source>
        <dbReference type="ARBA" id="ARBA00023004"/>
    </source>
</evidence>
<dbReference type="HAMAP" id="MF_02040">
    <property type="entry name" value="Mrp_NBP35"/>
    <property type="match status" value="1"/>
</dbReference>